<comment type="caution">
    <text evidence="2">The sequence shown here is derived from an EMBL/GenBank/DDBJ whole genome shotgun (WGS) entry which is preliminary data.</text>
</comment>
<feature type="transmembrane region" description="Helical" evidence="1">
    <location>
        <begin position="68"/>
        <end position="96"/>
    </location>
</feature>
<name>A0A3M7R5C8_BRAPC</name>
<gene>
    <name evidence="2" type="ORF">BpHYR1_006017</name>
</gene>
<evidence type="ECO:0000256" key="1">
    <source>
        <dbReference type="SAM" id="Phobius"/>
    </source>
</evidence>
<organism evidence="2 3">
    <name type="scientific">Brachionus plicatilis</name>
    <name type="common">Marine rotifer</name>
    <name type="synonym">Brachionus muelleri</name>
    <dbReference type="NCBI Taxonomy" id="10195"/>
    <lineage>
        <taxon>Eukaryota</taxon>
        <taxon>Metazoa</taxon>
        <taxon>Spiralia</taxon>
        <taxon>Gnathifera</taxon>
        <taxon>Rotifera</taxon>
        <taxon>Eurotatoria</taxon>
        <taxon>Monogononta</taxon>
        <taxon>Pseudotrocha</taxon>
        <taxon>Ploima</taxon>
        <taxon>Brachionidae</taxon>
        <taxon>Brachionus</taxon>
    </lineage>
</organism>
<evidence type="ECO:0000313" key="3">
    <source>
        <dbReference type="Proteomes" id="UP000276133"/>
    </source>
</evidence>
<proteinExistence type="predicted"/>
<sequence>MLDYITNYIILLLSFFYFTSPKRQRIEVHDQIKKVSILYDLSFKKKYNMFVFCFGRNLREKMTNSLIFLYYVIIIISIRIGCFSETLFFIISSFFITKPSIGTLIN</sequence>
<evidence type="ECO:0000313" key="2">
    <source>
        <dbReference type="EMBL" id="RNA18756.1"/>
    </source>
</evidence>
<dbReference type="Proteomes" id="UP000276133">
    <property type="component" value="Unassembled WGS sequence"/>
</dbReference>
<reference evidence="2 3" key="1">
    <citation type="journal article" date="2018" name="Sci. Rep.">
        <title>Genomic signatures of local adaptation to the degree of environmental predictability in rotifers.</title>
        <authorList>
            <person name="Franch-Gras L."/>
            <person name="Hahn C."/>
            <person name="Garcia-Roger E.M."/>
            <person name="Carmona M.J."/>
            <person name="Serra M."/>
            <person name="Gomez A."/>
        </authorList>
    </citation>
    <scope>NUCLEOTIDE SEQUENCE [LARGE SCALE GENOMIC DNA]</scope>
    <source>
        <strain evidence="2">HYR1</strain>
    </source>
</reference>
<dbReference type="EMBL" id="REGN01004175">
    <property type="protein sequence ID" value="RNA18756.1"/>
    <property type="molecule type" value="Genomic_DNA"/>
</dbReference>
<protein>
    <submittedName>
        <fullName evidence="2">Uncharacterized protein</fullName>
    </submittedName>
</protein>
<accession>A0A3M7R5C8</accession>
<keyword evidence="1" id="KW-0812">Transmembrane</keyword>
<keyword evidence="1" id="KW-0472">Membrane</keyword>
<dbReference type="AlphaFoldDB" id="A0A3M7R5C8"/>
<keyword evidence="1" id="KW-1133">Transmembrane helix</keyword>
<keyword evidence="3" id="KW-1185">Reference proteome</keyword>